<dbReference type="InterPro" id="IPR006626">
    <property type="entry name" value="PbH1"/>
</dbReference>
<protein>
    <recommendedName>
        <fullName evidence="1">Right handed beta helix domain-containing protein</fullName>
    </recommendedName>
</protein>
<name>X1KS20_9ZZZZ</name>
<evidence type="ECO:0000259" key="1">
    <source>
        <dbReference type="Pfam" id="PF13229"/>
    </source>
</evidence>
<comment type="caution">
    <text evidence="2">The sequence shown here is derived from an EMBL/GenBank/DDBJ whole genome shotgun (WGS) entry which is preliminary data.</text>
</comment>
<feature type="non-terminal residue" evidence="2">
    <location>
        <position position="1"/>
    </location>
</feature>
<gene>
    <name evidence="2" type="ORF">S06H3_10677</name>
</gene>
<accession>X1KS20</accession>
<sequence length="261" mass="27894">EGFGVANFAQGGGTLDATYNWWGDPSGPSGVGLGSGDAVSANVDYRPWLDAPYQIGAARSFNVLNESTGAEFDTIQAAVDAADNGDTILVHPGTYEESVVVDVENLTLIGVGDPVLDASDCYSGFSIQASGVTIDSFTVMNATSDGIRVYDENIEGGSVTIRNNVIGNNPEGILFDGNISNSTITIENNLIQSCYAWETYYGEGIDFYNWVDNIWNSRIVIENNRIINNSDTYAVDLDAEIYSSEIVIVGNTIDSNGYDGI</sequence>
<reference evidence="2" key="1">
    <citation type="journal article" date="2014" name="Front. Microbiol.">
        <title>High frequency of phylogenetically diverse reductive dehalogenase-homologous genes in deep subseafloor sedimentary metagenomes.</title>
        <authorList>
            <person name="Kawai M."/>
            <person name="Futagami T."/>
            <person name="Toyoda A."/>
            <person name="Takaki Y."/>
            <person name="Nishi S."/>
            <person name="Hori S."/>
            <person name="Arai W."/>
            <person name="Tsubouchi T."/>
            <person name="Morono Y."/>
            <person name="Uchiyama I."/>
            <person name="Ito T."/>
            <person name="Fujiyama A."/>
            <person name="Inagaki F."/>
            <person name="Takami H."/>
        </authorList>
    </citation>
    <scope>NUCLEOTIDE SEQUENCE</scope>
    <source>
        <strain evidence="2">Expedition CK06-06</strain>
    </source>
</reference>
<dbReference type="EMBL" id="BARV01005000">
    <property type="protein sequence ID" value="GAI09887.1"/>
    <property type="molecule type" value="Genomic_DNA"/>
</dbReference>
<dbReference type="SMART" id="SM00710">
    <property type="entry name" value="PbH1"/>
    <property type="match status" value="4"/>
</dbReference>
<dbReference type="AlphaFoldDB" id="X1KS20"/>
<dbReference type="InterPro" id="IPR012334">
    <property type="entry name" value="Pectin_lyas_fold"/>
</dbReference>
<dbReference type="InterPro" id="IPR011050">
    <property type="entry name" value="Pectin_lyase_fold/virulence"/>
</dbReference>
<feature type="non-terminal residue" evidence="2">
    <location>
        <position position="261"/>
    </location>
</feature>
<proteinExistence type="predicted"/>
<feature type="domain" description="Right handed beta helix" evidence="1">
    <location>
        <begin position="124"/>
        <end position="261"/>
    </location>
</feature>
<dbReference type="Gene3D" id="2.160.20.10">
    <property type="entry name" value="Single-stranded right-handed beta-helix, Pectin lyase-like"/>
    <property type="match status" value="1"/>
</dbReference>
<dbReference type="SUPFAM" id="SSF51126">
    <property type="entry name" value="Pectin lyase-like"/>
    <property type="match status" value="1"/>
</dbReference>
<evidence type="ECO:0000313" key="2">
    <source>
        <dbReference type="EMBL" id="GAI09887.1"/>
    </source>
</evidence>
<dbReference type="Pfam" id="PF13229">
    <property type="entry name" value="Beta_helix"/>
    <property type="match status" value="1"/>
</dbReference>
<organism evidence="2">
    <name type="scientific">marine sediment metagenome</name>
    <dbReference type="NCBI Taxonomy" id="412755"/>
    <lineage>
        <taxon>unclassified sequences</taxon>
        <taxon>metagenomes</taxon>
        <taxon>ecological metagenomes</taxon>
    </lineage>
</organism>
<dbReference type="InterPro" id="IPR039448">
    <property type="entry name" value="Beta_helix"/>
</dbReference>